<keyword evidence="2" id="KW-1185">Reference proteome</keyword>
<evidence type="ECO:0000313" key="1">
    <source>
        <dbReference type="EMBL" id="KAG2616344.1"/>
    </source>
</evidence>
<dbReference type="AlphaFoldDB" id="A0A8T0U6F6"/>
<proteinExistence type="predicted"/>
<dbReference type="Proteomes" id="UP000823388">
    <property type="component" value="Chromosome 3N"/>
</dbReference>
<protein>
    <submittedName>
        <fullName evidence="1">Uncharacterized protein</fullName>
    </submittedName>
</protein>
<dbReference type="EMBL" id="CM029042">
    <property type="protein sequence ID" value="KAG2616344.1"/>
    <property type="molecule type" value="Genomic_DNA"/>
</dbReference>
<accession>A0A8T0U6F6</accession>
<comment type="caution">
    <text evidence="1">The sequence shown here is derived from an EMBL/GenBank/DDBJ whole genome shotgun (WGS) entry which is preliminary data.</text>
</comment>
<organism evidence="1 2">
    <name type="scientific">Panicum virgatum</name>
    <name type="common">Blackwell switchgrass</name>
    <dbReference type="NCBI Taxonomy" id="38727"/>
    <lineage>
        <taxon>Eukaryota</taxon>
        <taxon>Viridiplantae</taxon>
        <taxon>Streptophyta</taxon>
        <taxon>Embryophyta</taxon>
        <taxon>Tracheophyta</taxon>
        <taxon>Spermatophyta</taxon>
        <taxon>Magnoliopsida</taxon>
        <taxon>Liliopsida</taxon>
        <taxon>Poales</taxon>
        <taxon>Poaceae</taxon>
        <taxon>PACMAD clade</taxon>
        <taxon>Panicoideae</taxon>
        <taxon>Panicodae</taxon>
        <taxon>Paniceae</taxon>
        <taxon>Panicinae</taxon>
        <taxon>Panicum</taxon>
        <taxon>Panicum sect. Hiantes</taxon>
    </lineage>
</organism>
<evidence type="ECO:0000313" key="2">
    <source>
        <dbReference type="Proteomes" id="UP000823388"/>
    </source>
</evidence>
<reference evidence="1" key="1">
    <citation type="submission" date="2020-05" db="EMBL/GenBank/DDBJ databases">
        <title>WGS assembly of Panicum virgatum.</title>
        <authorList>
            <person name="Lovell J.T."/>
            <person name="Jenkins J."/>
            <person name="Shu S."/>
            <person name="Juenger T.E."/>
            <person name="Schmutz J."/>
        </authorList>
    </citation>
    <scope>NUCLEOTIDE SEQUENCE</scope>
    <source>
        <strain evidence="1">AP13</strain>
    </source>
</reference>
<name>A0A8T0U6F6_PANVG</name>
<sequence length="66" mass="7316">MVANLVGYIVGPSGIKVLISKMAGKEALPALAFIFTTFYMGQLMFHCEASREVMELEFMNSVLTHM</sequence>
<gene>
    <name evidence="1" type="ORF">PVAP13_3NG186521</name>
</gene>